<feature type="domain" description="NAD(P)-binding" evidence="1">
    <location>
        <begin position="14"/>
        <end position="84"/>
    </location>
</feature>
<dbReference type="InterPro" id="IPR016040">
    <property type="entry name" value="NAD(P)-bd_dom"/>
</dbReference>
<proteinExistence type="predicted"/>
<dbReference type="Proteomes" id="UP000515220">
    <property type="component" value="Chromosome"/>
</dbReference>
<dbReference type="Pfam" id="PF13460">
    <property type="entry name" value="NAD_binding_10"/>
    <property type="match status" value="1"/>
</dbReference>
<dbReference type="Gene3D" id="3.40.50.720">
    <property type="entry name" value="NAD(P)-binding Rossmann-like Domain"/>
    <property type="match status" value="2"/>
</dbReference>
<dbReference type="InterPro" id="IPR051207">
    <property type="entry name" value="ComplexI_NDUFA9_subunit"/>
</dbReference>
<reference evidence="2 3" key="1">
    <citation type="submission" date="2020-07" db="EMBL/GenBank/DDBJ databases">
        <title>Complete Genome Sequence of an acetic acid bacterium, Acetobacter aceti JCM20276.</title>
        <authorList>
            <person name="Hirose Y."/>
            <person name="Mihara H."/>
        </authorList>
    </citation>
    <scope>NUCLEOTIDE SEQUENCE [LARGE SCALE GENOMIC DNA]</scope>
    <source>
        <strain evidence="2 3">JCM20276</strain>
    </source>
</reference>
<sequence>MQISASDVTIAVIGASGRSGSVLCHSLLNEGYKVIAVVRNRKNLSPELDRNCSAVREADLTDSDRLSEALKDADIVINTAHARHLPSILAVTPVPVVALGSTRKFTRWPDAHGNGVLAGERALREDGRPSLLLHPTMIYGAQGENNVQRLAALLKKLPVVPLPDGGRFLVQPIEQGDVTRSVVAAISLIVSGAIKGPETLVIAGPEAVTYRQFVSMIAQFSQSRELRIISVPDWCIRIAAYVLRKLPGVPRIEDAEIRRLTENKDFDITPMKNKLGVTPISLQEGLSRVFRK</sequence>
<evidence type="ECO:0000313" key="2">
    <source>
        <dbReference type="EMBL" id="BCI68824.1"/>
    </source>
</evidence>
<dbReference type="PANTHER" id="PTHR12126">
    <property type="entry name" value="NADH-UBIQUINONE OXIDOREDUCTASE 39 KDA SUBUNIT-RELATED"/>
    <property type="match status" value="1"/>
</dbReference>
<dbReference type="GO" id="GO:0044877">
    <property type="term" value="F:protein-containing complex binding"/>
    <property type="evidence" value="ECO:0007669"/>
    <property type="project" value="TreeGrafter"/>
</dbReference>
<dbReference type="InterPro" id="IPR036291">
    <property type="entry name" value="NAD(P)-bd_dom_sf"/>
</dbReference>
<dbReference type="AlphaFoldDB" id="A0A6S6PUT5"/>
<protein>
    <recommendedName>
        <fullName evidence="1">NAD(P)-binding domain-containing protein</fullName>
    </recommendedName>
</protein>
<evidence type="ECO:0000259" key="1">
    <source>
        <dbReference type="Pfam" id="PF13460"/>
    </source>
</evidence>
<dbReference type="SUPFAM" id="SSF51735">
    <property type="entry name" value="NAD(P)-binding Rossmann-fold domains"/>
    <property type="match status" value="1"/>
</dbReference>
<accession>A0A6S6PUT5</accession>
<organism evidence="2 3">
    <name type="scientific">Acetobacter aceti</name>
    <dbReference type="NCBI Taxonomy" id="435"/>
    <lineage>
        <taxon>Bacteria</taxon>
        <taxon>Pseudomonadati</taxon>
        <taxon>Pseudomonadota</taxon>
        <taxon>Alphaproteobacteria</taxon>
        <taxon>Acetobacterales</taxon>
        <taxon>Acetobacteraceae</taxon>
        <taxon>Acetobacter</taxon>
        <taxon>Acetobacter subgen. Acetobacter</taxon>
    </lineage>
</organism>
<dbReference type="EMBL" id="AP023326">
    <property type="protein sequence ID" value="BCI68824.1"/>
    <property type="molecule type" value="Genomic_DNA"/>
</dbReference>
<name>A0A6S6PUT5_ACEAC</name>
<dbReference type="PANTHER" id="PTHR12126:SF11">
    <property type="entry name" value="NADH DEHYDROGENASE [UBIQUINONE] 1 ALPHA SUBCOMPLEX SUBUNIT 9, MITOCHONDRIAL"/>
    <property type="match status" value="1"/>
</dbReference>
<evidence type="ECO:0000313" key="3">
    <source>
        <dbReference type="Proteomes" id="UP000515220"/>
    </source>
</evidence>
<gene>
    <name evidence="2" type="ORF">AAJCM20276_34480</name>
</gene>
<dbReference type="RefSeq" id="WP_099349032.1">
    <property type="nucleotide sequence ID" value="NZ_AP023326.1"/>
</dbReference>